<dbReference type="EMBL" id="CADCXU010020243">
    <property type="protein sequence ID" value="CAB0008194.1"/>
    <property type="molecule type" value="Genomic_DNA"/>
</dbReference>
<proteinExistence type="predicted"/>
<evidence type="ECO:0000313" key="3">
    <source>
        <dbReference type="Proteomes" id="UP000479000"/>
    </source>
</evidence>
<feature type="non-terminal residue" evidence="1">
    <location>
        <position position="63"/>
    </location>
</feature>
<name>A0A6H5GYW5_9HEMI</name>
<dbReference type="Proteomes" id="UP000479000">
    <property type="component" value="Unassembled WGS sequence"/>
</dbReference>
<dbReference type="EMBL" id="CADCXU010020242">
    <property type="protein sequence ID" value="CAB0008192.1"/>
    <property type="molecule type" value="Genomic_DNA"/>
</dbReference>
<organism evidence="1 3">
    <name type="scientific">Nesidiocoris tenuis</name>
    <dbReference type="NCBI Taxonomy" id="355587"/>
    <lineage>
        <taxon>Eukaryota</taxon>
        <taxon>Metazoa</taxon>
        <taxon>Ecdysozoa</taxon>
        <taxon>Arthropoda</taxon>
        <taxon>Hexapoda</taxon>
        <taxon>Insecta</taxon>
        <taxon>Pterygota</taxon>
        <taxon>Neoptera</taxon>
        <taxon>Paraneoptera</taxon>
        <taxon>Hemiptera</taxon>
        <taxon>Heteroptera</taxon>
        <taxon>Panheteroptera</taxon>
        <taxon>Cimicomorpha</taxon>
        <taxon>Miridae</taxon>
        <taxon>Dicyphina</taxon>
        <taxon>Nesidiocoris</taxon>
    </lineage>
</organism>
<gene>
    <name evidence="1" type="ORF">NTEN_LOCUS13438</name>
    <name evidence="2" type="ORF">NTEN_LOCUS13440</name>
</gene>
<evidence type="ECO:0000313" key="1">
    <source>
        <dbReference type="EMBL" id="CAB0008192.1"/>
    </source>
</evidence>
<accession>A0A6H5GYW5</accession>
<keyword evidence="3" id="KW-1185">Reference proteome</keyword>
<reference evidence="1 3" key="1">
    <citation type="submission" date="2020-02" db="EMBL/GenBank/DDBJ databases">
        <authorList>
            <person name="Ferguson B K."/>
        </authorList>
    </citation>
    <scope>NUCLEOTIDE SEQUENCE [LARGE SCALE GENOMIC DNA]</scope>
</reference>
<protein>
    <submittedName>
        <fullName evidence="1">Uncharacterized protein</fullName>
    </submittedName>
</protein>
<evidence type="ECO:0000313" key="2">
    <source>
        <dbReference type="EMBL" id="CAB0008194.1"/>
    </source>
</evidence>
<dbReference type="AlphaFoldDB" id="A0A6H5GYW5"/>
<sequence length="63" mass="7388">MSTSIRDCSRALKNVQERSTMVNNGQDCSRPSKIQERSKMFLHNARKVSKRCWWMVFALNPNN</sequence>